<accession>Q5JM61</accession>
<dbReference type="Proteomes" id="UP000000763">
    <property type="component" value="Chromosome 1"/>
</dbReference>
<proteinExistence type="predicted"/>
<protein>
    <submittedName>
        <fullName evidence="2">Uncharacterized protein</fullName>
    </submittedName>
</protein>
<accession>Q5JN93</accession>
<keyword evidence="1" id="KW-1133">Transmembrane helix</keyword>
<feature type="transmembrane region" description="Helical" evidence="1">
    <location>
        <begin position="12"/>
        <end position="34"/>
    </location>
</feature>
<keyword evidence="1" id="KW-0812">Transmembrane</keyword>
<dbReference type="EMBL" id="AP003343">
    <property type="protein sequence ID" value="BAD87445.1"/>
    <property type="molecule type" value="Genomic_DNA"/>
</dbReference>
<evidence type="ECO:0000313" key="4">
    <source>
        <dbReference type="Proteomes" id="UP000000763"/>
    </source>
</evidence>
<dbReference type="AlphaFoldDB" id="Q5JM61"/>
<reference evidence="2" key="1">
    <citation type="journal article" date="2002" name="Nature">
        <title>The genome sequence and structure of rice chromosome 1.</title>
        <authorList>
            <person name="Sasaki T."/>
            <person name="Matsumoto T."/>
            <person name="Yamamoto K."/>
            <person name="Sakata K."/>
            <person name="Baba T."/>
            <person name="Katayose Y."/>
            <person name="Wu J."/>
            <person name="Niimura Y."/>
            <person name="Cheng Z."/>
            <person name="Nagamura Y."/>
            <person name="Antonio B.A."/>
            <person name="Kanamori H."/>
            <person name="Hosokawa S."/>
            <person name="Masukawa M."/>
            <person name="Arikawa K."/>
            <person name="Chiden Y."/>
            <person name="Hayashi M."/>
            <person name="Okamoto M."/>
            <person name="Ando T."/>
            <person name="Aoki H."/>
            <person name="Arita K."/>
            <person name="Hamada M."/>
            <person name="Harada C."/>
            <person name="Hijishita S."/>
            <person name="Honda M."/>
            <person name="Ichikawa Y."/>
            <person name="Idonuma A."/>
            <person name="Iijima M."/>
            <person name="Ikeda M."/>
            <person name="Ikeno M."/>
            <person name="Itoh S."/>
            <person name="Itoh T."/>
            <person name="Itoh Y."/>
            <person name="Itoh Y."/>
            <person name="Iwabuchi A."/>
            <person name="Kamiya K."/>
            <person name="Karasawa W."/>
            <person name="Katagiri S."/>
            <person name="Kikuta A."/>
            <person name="Kobayashi N."/>
            <person name="Kono I."/>
            <person name="Machita K."/>
            <person name="Maehara T."/>
            <person name="Mizuno H."/>
            <person name="Mizubayashi T."/>
            <person name="Mukai Y."/>
            <person name="Nagasaki H."/>
            <person name="Nakashima M."/>
            <person name="Nakama Y."/>
            <person name="Nakamichi Y."/>
            <person name="Nakamura M."/>
            <person name="Namiki N."/>
            <person name="Negishi M."/>
            <person name="Ohta I."/>
            <person name="Ono N."/>
            <person name="Saji S."/>
            <person name="Sakai K."/>
            <person name="Shibata M."/>
            <person name="Shimokawa T."/>
            <person name="Shomura A."/>
            <person name="Song J."/>
            <person name="Takazaki Y."/>
            <person name="Terasawa K."/>
            <person name="Tsuji K."/>
            <person name="Waki K."/>
            <person name="Yamagata H."/>
            <person name="Yamane H."/>
            <person name="Yoshiki S."/>
            <person name="Yoshihara R."/>
            <person name="Yukawa K."/>
            <person name="Zhong H."/>
            <person name="Iwama H."/>
            <person name="Endo T."/>
            <person name="Ito H."/>
            <person name="Hahn J.H."/>
            <person name="Kim H.I."/>
            <person name="Eun M.Y."/>
            <person name="Yano M."/>
            <person name="Jiang J."/>
            <person name="Gojobori T."/>
        </authorList>
    </citation>
    <scope>NUCLEOTIDE SEQUENCE</scope>
</reference>
<reference evidence="4" key="3">
    <citation type="journal article" date="2008" name="Nucleic Acids Res.">
        <title>The rice annotation project database (RAP-DB): 2008 update.</title>
        <authorList>
            <consortium name="The rice annotation project (RAP)"/>
        </authorList>
    </citation>
    <scope>GENOME REANNOTATION</scope>
    <source>
        <strain evidence="4">cv. Nipponbare</strain>
    </source>
</reference>
<dbReference type="EMBL" id="AP003229">
    <property type="protein sequence ID" value="BAD87064.1"/>
    <property type="molecule type" value="Genomic_DNA"/>
</dbReference>
<keyword evidence="1" id="KW-0472">Membrane</keyword>
<dbReference type="Proteomes" id="UP000817658">
    <property type="component" value="Chromosome 1"/>
</dbReference>
<gene>
    <name evidence="2" type="ORF">P0022F10.28</name>
    <name evidence="3" type="ORF">P0042A10.3</name>
</gene>
<evidence type="ECO:0000313" key="2">
    <source>
        <dbReference type="EMBL" id="BAD87064.1"/>
    </source>
</evidence>
<organism evidence="2">
    <name type="scientific">Oryza sativa subsp. japonica</name>
    <name type="common">Rice</name>
    <dbReference type="NCBI Taxonomy" id="39947"/>
    <lineage>
        <taxon>Eukaryota</taxon>
        <taxon>Viridiplantae</taxon>
        <taxon>Streptophyta</taxon>
        <taxon>Embryophyta</taxon>
        <taxon>Tracheophyta</taxon>
        <taxon>Spermatophyta</taxon>
        <taxon>Magnoliopsida</taxon>
        <taxon>Liliopsida</taxon>
        <taxon>Poales</taxon>
        <taxon>Poaceae</taxon>
        <taxon>BOP clade</taxon>
        <taxon>Oryzoideae</taxon>
        <taxon>Oryzeae</taxon>
        <taxon>Oryzinae</taxon>
        <taxon>Oryza</taxon>
        <taxon>Oryza sativa</taxon>
    </lineage>
</organism>
<reference evidence="4" key="2">
    <citation type="journal article" date="2005" name="Nature">
        <title>The map-based sequence of the rice genome.</title>
        <authorList>
            <consortium name="International rice genome sequencing project (IRGSP)"/>
            <person name="Matsumoto T."/>
            <person name="Wu J."/>
            <person name="Kanamori H."/>
            <person name="Katayose Y."/>
            <person name="Fujisawa M."/>
            <person name="Namiki N."/>
            <person name="Mizuno H."/>
            <person name="Yamamoto K."/>
            <person name="Antonio B.A."/>
            <person name="Baba T."/>
            <person name="Sakata K."/>
            <person name="Nagamura Y."/>
            <person name="Aoki H."/>
            <person name="Arikawa K."/>
            <person name="Arita K."/>
            <person name="Bito T."/>
            <person name="Chiden Y."/>
            <person name="Fujitsuka N."/>
            <person name="Fukunaka R."/>
            <person name="Hamada M."/>
            <person name="Harada C."/>
            <person name="Hayashi A."/>
            <person name="Hijishita S."/>
            <person name="Honda M."/>
            <person name="Hosokawa S."/>
            <person name="Ichikawa Y."/>
            <person name="Idonuma A."/>
            <person name="Iijima M."/>
            <person name="Ikeda M."/>
            <person name="Ikeno M."/>
            <person name="Ito K."/>
            <person name="Ito S."/>
            <person name="Ito T."/>
            <person name="Ito Y."/>
            <person name="Ito Y."/>
            <person name="Iwabuchi A."/>
            <person name="Kamiya K."/>
            <person name="Karasawa W."/>
            <person name="Kurita K."/>
            <person name="Katagiri S."/>
            <person name="Kikuta A."/>
            <person name="Kobayashi H."/>
            <person name="Kobayashi N."/>
            <person name="Machita K."/>
            <person name="Maehara T."/>
            <person name="Masukawa M."/>
            <person name="Mizubayashi T."/>
            <person name="Mukai Y."/>
            <person name="Nagasaki H."/>
            <person name="Nagata Y."/>
            <person name="Naito S."/>
            <person name="Nakashima M."/>
            <person name="Nakama Y."/>
            <person name="Nakamichi Y."/>
            <person name="Nakamura M."/>
            <person name="Meguro A."/>
            <person name="Negishi M."/>
            <person name="Ohta I."/>
            <person name="Ohta T."/>
            <person name="Okamoto M."/>
            <person name="Ono N."/>
            <person name="Saji S."/>
            <person name="Sakaguchi M."/>
            <person name="Sakai K."/>
            <person name="Shibata M."/>
            <person name="Shimokawa T."/>
            <person name="Song J."/>
            <person name="Takazaki Y."/>
            <person name="Terasawa K."/>
            <person name="Tsugane M."/>
            <person name="Tsuji K."/>
            <person name="Ueda S."/>
            <person name="Waki K."/>
            <person name="Yamagata H."/>
            <person name="Yamamoto M."/>
            <person name="Yamamoto S."/>
            <person name="Yamane H."/>
            <person name="Yoshiki S."/>
            <person name="Yoshihara R."/>
            <person name="Yukawa K."/>
            <person name="Zhong H."/>
            <person name="Yano M."/>
            <person name="Yuan Q."/>
            <person name="Ouyang S."/>
            <person name="Liu J."/>
            <person name="Jones K.M."/>
            <person name="Gansberger K."/>
            <person name="Moffat K."/>
            <person name="Hill J."/>
            <person name="Bera J."/>
            <person name="Fadrosh D."/>
            <person name="Jin S."/>
            <person name="Johri S."/>
            <person name="Kim M."/>
            <person name="Overton L."/>
            <person name="Reardon M."/>
            <person name="Tsitrin T."/>
            <person name="Vuong H."/>
            <person name="Weaver B."/>
            <person name="Ciecko A."/>
            <person name="Tallon L."/>
            <person name="Jackson J."/>
            <person name="Pai G."/>
            <person name="Aken S.V."/>
            <person name="Utterback T."/>
            <person name="Reidmuller S."/>
            <person name="Feldblyum T."/>
            <person name="Hsiao J."/>
            <person name="Zismann V."/>
            <person name="Iobst S."/>
            <person name="de Vazeille A.R."/>
            <person name="Buell C.R."/>
            <person name="Ying K."/>
            <person name="Li Y."/>
            <person name="Lu T."/>
            <person name="Huang Y."/>
            <person name="Zhao Q."/>
            <person name="Feng Q."/>
            <person name="Zhang L."/>
            <person name="Zhu J."/>
            <person name="Weng Q."/>
            <person name="Mu J."/>
            <person name="Lu Y."/>
            <person name="Fan D."/>
            <person name="Liu Y."/>
            <person name="Guan J."/>
            <person name="Zhang Y."/>
            <person name="Yu S."/>
            <person name="Liu X."/>
            <person name="Zhang Y."/>
            <person name="Hong G."/>
            <person name="Han B."/>
            <person name="Choisne N."/>
            <person name="Demange N."/>
            <person name="Orjeda G."/>
            <person name="Samain S."/>
            <person name="Cattolico L."/>
            <person name="Pelletier E."/>
            <person name="Couloux A."/>
            <person name="Segurens B."/>
            <person name="Wincker P."/>
            <person name="D'Hont A."/>
            <person name="Scarpelli C."/>
            <person name="Weissenbach J."/>
            <person name="Salanoubat M."/>
            <person name="Quetier F."/>
            <person name="Yu Y."/>
            <person name="Kim H.R."/>
            <person name="Rambo T."/>
            <person name="Currie J."/>
            <person name="Collura K."/>
            <person name="Luo M."/>
            <person name="Yang T."/>
            <person name="Ammiraju J.S.S."/>
            <person name="Engler F."/>
            <person name="Soderlund C."/>
            <person name="Wing R.A."/>
            <person name="Palmer L.E."/>
            <person name="de la Bastide M."/>
            <person name="Spiegel L."/>
            <person name="Nascimento L."/>
            <person name="Zutavern T."/>
            <person name="O'Shaughnessy A."/>
            <person name="Dike S."/>
            <person name="Dedhia N."/>
            <person name="Preston R."/>
            <person name="Balija V."/>
            <person name="McCombie W.R."/>
            <person name="Chow T."/>
            <person name="Chen H."/>
            <person name="Chung M."/>
            <person name="Chen C."/>
            <person name="Shaw J."/>
            <person name="Wu H."/>
            <person name="Hsiao K."/>
            <person name="Chao Y."/>
            <person name="Chu M."/>
            <person name="Cheng C."/>
            <person name="Hour A."/>
            <person name="Lee P."/>
            <person name="Lin S."/>
            <person name="Lin Y."/>
            <person name="Liou J."/>
            <person name="Liu S."/>
            <person name="Hsing Y."/>
            <person name="Raghuvanshi S."/>
            <person name="Mohanty A."/>
            <person name="Bharti A.K."/>
            <person name="Gaur A."/>
            <person name="Gupta V."/>
            <person name="Kumar D."/>
            <person name="Ravi V."/>
            <person name="Vij S."/>
            <person name="Kapur A."/>
            <person name="Khurana P."/>
            <person name="Khurana P."/>
            <person name="Khurana J.P."/>
            <person name="Tyagi A.K."/>
            <person name="Gaikwad K."/>
            <person name="Singh A."/>
            <person name="Dalal V."/>
            <person name="Srivastava S."/>
            <person name="Dixit A."/>
            <person name="Pal A.K."/>
            <person name="Ghazi I.A."/>
            <person name="Yadav M."/>
            <person name="Pandit A."/>
            <person name="Bhargava A."/>
            <person name="Sureshbabu K."/>
            <person name="Batra K."/>
            <person name="Sharma T.R."/>
            <person name="Mohapatra T."/>
            <person name="Singh N.K."/>
            <person name="Messing J."/>
            <person name="Nelson A.B."/>
            <person name="Fuks G."/>
            <person name="Kavchok S."/>
            <person name="Keizer G."/>
            <person name="Linton E."/>
            <person name="Llaca V."/>
            <person name="Song R."/>
            <person name="Tanyolac B."/>
            <person name="Young S."/>
            <person name="Ho-Il K."/>
            <person name="Hahn J.H."/>
            <person name="Sangsakoo G."/>
            <person name="Vanavichit A."/>
            <person name="de Mattos Luiz.A.T."/>
            <person name="Zimmer P.D."/>
            <person name="Malone G."/>
            <person name="Dellagostin O."/>
            <person name="de Oliveira A.C."/>
            <person name="Bevan M."/>
            <person name="Bancroft I."/>
            <person name="Minx P."/>
            <person name="Cordum H."/>
            <person name="Wilson R."/>
            <person name="Cheng Z."/>
            <person name="Jin W."/>
            <person name="Jiang J."/>
            <person name="Leong S.A."/>
            <person name="Iwama H."/>
            <person name="Gojobori T."/>
            <person name="Itoh T."/>
            <person name="Niimura Y."/>
            <person name="Fujii Y."/>
            <person name="Habara T."/>
            <person name="Sakai H."/>
            <person name="Sato Y."/>
            <person name="Wilson G."/>
            <person name="Kumar K."/>
            <person name="McCouch S."/>
            <person name="Juretic N."/>
            <person name="Hoen D."/>
            <person name="Wright S."/>
            <person name="Bruskiewich R."/>
            <person name="Bureau T."/>
            <person name="Miyao A."/>
            <person name="Hirochika H."/>
            <person name="Nishikawa T."/>
            <person name="Kadowaki K."/>
            <person name="Sugiura M."/>
            <person name="Burr B."/>
            <person name="Sasaki T."/>
        </authorList>
    </citation>
    <scope>NUCLEOTIDE SEQUENCE [LARGE SCALE GENOMIC DNA]</scope>
    <source>
        <strain evidence="4">cv. Nipponbare</strain>
    </source>
</reference>
<sequence>MLFSRPRNKLYLFLSFFLSNSCLISFFLPLFFLLDRARSRAGRAAGGTADVAAAGAVAACAAVAGWRREEATAAGRAAPLWFFSLFFRICDLLHDSVMYLICVRCEFVMYLR</sequence>
<feature type="transmembrane region" description="Helical" evidence="1">
    <location>
        <begin position="46"/>
        <end position="66"/>
    </location>
</feature>
<evidence type="ECO:0000313" key="3">
    <source>
        <dbReference type="EMBL" id="BAD87445.1"/>
    </source>
</evidence>
<evidence type="ECO:0000256" key="1">
    <source>
        <dbReference type="SAM" id="Phobius"/>
    </source>
</evidence>
<name>Q5JM61_ORYSJ</name>